<dbReference type="InParanoid" id="A0A0D0DCJ8"/>
<organism evidence="2 3">
    <name type="scientific">Paxillus rubicundulus Ve08.2h10</name>
    <dbReference type="NCBI Taxonomy" id="930991"/>
    <lineage>
        <taxon>Eukaryota</taxon>
        <taxon>Fungi</taxon>
        <taxon>Dikarya</taxon>
        <taxon>Basidiomycota</taxon>
        <taxon>Agaricomycotina</taxon>
        <taxon>Agaricomycetes</taxon>
        <taxon>Agaricomycetidae</taxon>
        <taxon>Boletales</taxon>
        <taxon>Paxilineae</taxon>
        <taxon>Paxillaceae</taxon>
        <taxon>Paxillus</taxon>
    </lineage>
</organism>
<dbReference type="AlphaFoldDB" id="A0A0D0DCJ8"/>
<sequence length="310" mass="35079">VEMDLQTSRQLLSSMKKTLTAKLSALGVEEERELKNLKASPYLCDRINARALKQHICDRLRQQKFELDRLQHDYRQTINEKKLHVHTQSALKHREPAITTLVAKYNSLCDKLQGHISSGSGPQQALVPKKISREGLFSLDVDDEIWQDVGLEDREDTGLIPAWLGDDEVRQGINNALELDQCVEEEKRLQRERCAMQDWMLAEWDALKNAQNLKTIMYQLHERQELLASLCAVWQDAVSYIPPLYIMPTSWGPSLFDIATAHTNQKHGFLAGADESDLSDSDDSLSSGGSEGSGEDAEFMDLVEELAMLD</sequence>
<feature type="region of interest" description="Disordered" evidence="1">
    <location>
        <begin position="272"/>
        <end position="297"/>
    </location>
</feature>
<feature type="non-terminal residue" evidence="2">
    <location>
        <position position="310"/>
    </location>
</feature>
<name>A0A0D0DCJ8_9AGAM</name>
<dbReference type="STRING" id="930991.A0A0D0DCJ8"/>
<dbReference type="Proteomes" id="UP000054538">
    <property type="component" value="Unassembled WGS sequence"/>
</dbReference>
<dbReference type="OrthoDB" id="2976829at2759"/>
<dbReference type="HOGENOM" id="CLU_055157_2_0_1"/>
<accession>A0A0D0DCJ8</accession>
<evidence type="ECO:0000256" key="1">
    <source>
        <dbReference type="SAM" id="MobiDB-lite"/>
    </source>
</evidence>
<proteinExistence type="predicted"/>
<keyword evidence="3" id="KW-1185">Reference proteome</keyword>
<feature type="compositionally biased region" description="Acidic residues" evidence="1">
    <location>
        <begin position="274"/>
        <end position="283"/>
    </location>
</feature>
<evidence type="ECO:0000313" key="3">
    <source>
        <dbReference type="Proteomes" id="UP000054538"/>
    </source>
</evidence>
<gene>
    <name evidence="2" type="ORF">PAXRUDRAFT_92959</name>
</gene>
<reference evidence="3" key="2">
    <citation type="submission" date="2015-01" db="EMBL/GenBank/DDBJ databases">
        <title>Evolutionary Origins and Diversification of the Mycorrhizal Mutualists.</title>
        <authorList>
            <consortium name="DOE Joint Genome Institute"/>
            <consortium name="Mycorrhizal Genomics Consortium"/>
            <person name="Kohler A."/>
            <person name="Kuo A."/>
            <person name="Nagy L.G."/>
            <person name="Floudas D."/>
            <person name="Copeland A."/>
            <person name="Barry K.W."/>
            <person name="Cichocki N."/>
            <person name="Veneault-Fourrey C."/>
            <person name="LaButti K."/>
            <person name="Lindquist E.A."/>
            <person name="Lipzen A."/>
            <person name="Lundell T."/>
            <person name="Morin E."/>
            <person name="Murat C."/>
            <person name="Riley R."/>
            <person name="Ohm R."/>
            <person name="Sun H."/>
            <person name="Tunlid A."/>
            <person name="Henrissat B."/>
            <person name="Grigoriev I.V."/>
            <person name="Hibbett D.S."/>
            <person name="Martin F."/>
        </authorList>
    </citation>
    <scope>NUCLEOTIDE SEQUENCE [LARGE SCALE GENOMIC DNA]</scope>
    <source>
        <strain evidence="3">Ve08.2h10</strain>
    </source>
</reference>
<dbReference type="EMBL" id="KN825708">
    <property type="protein sequence ID" value="KIK81916.1"/>
    <property type="molecule type" value="Genomic_DNA"/>
</dbReference>
<protein>
    <submittedName>
        <fullName evidence="2">Uncharacterized protein</fullName>
    </submittedName>
</protein>
<reference evidence="2 3" key="1">
    <citation type="submission" date="2014-04" db="EMBL/GenBank/DDBJ databases">
        <authorList>
            <consortium name="DOE Joint Genome Institute"/>
            <person name="Kuo A."/>
            <person name="Kohler A."/>
            <person name="Jargeat P."/>
            <person name="Nagy L.G."/>
            <person name="Floudas D."/>
            <person name="Copeland A."/>
            <person name="Barry K.W."/>
            <person name="Cichocki N."/>
            <person name="Veneault-Fourrey C."/>
            <person name="LaButti K."/>
            <person name="Lindquist E.A."/>
            <person name="Lipzen A."/>
            <person name="Lundell T."/>
            <person name="Morin E."/>
            <person name="Murat C."/>
            <person name="Sun H."/>
            <person name="Tunlid A."/>
            <person name="Henrissat B."/>
            <person name="Grigoriev I.V."/>
            <person name="Hibbett D.S."/>
            <person name="Martin F."/>
            <person name="Nordberg H.P."/>
            <person name="Cantor M.N."/>
            <person name="Hua S.X."/>
        </authorList>
    </citation>
    <scope>NUCLEOTIDE SEQUENCE [LARGE SCALE GENOMIC DNA]</scope>
    <source>
        <strain evidence="2 3">Ve08.2h10</strain>
    </source>
</reference>
<feature type="non-terminal residue" evidence="2">
    <location>
        <position position="1"/>
    </location>
</feature>
<evidence type="ECO:0000313" key="2">
    <source>
        <dbReference type="EMBL" id="KIK81916.1"/>
    </source>
</evidence>